<keyword evidence="4" id="KW-0560">Oxidoreductase</keyword>
<dbReference type="InterPro" id="IPR023753">
    <property type="entry name" value="FAD/NAD-binding_dom"/>
</dbReference>
<dbReference type="SUPFAM" id="SSF51905">
    <property type="entry name" value="FAD/NAD(P)-binding domain"/>
    <property type="match status" value="1"/>
</dbReference>
<protein>
    <submittedName>
        <fullName evidence="7">FAD-dependent oxidoreductase</fullName>
    </submittedName>
</protein>
<feature type="domain" description="Reductase C-terminal" evidence="6">
    <location>
        <begin position="326"/>
        <end position="405"/>
    </location>
</feature>
<dbReference type="InterPro" id="IPR016156">
    <property type="entry name" value="FAD/NAD-linked_Rdtase_dimer_sf"/>
</dbReference>
<keyword evidence="3" id="KW-0274">FAD</keyword>
<dbReference type="PRINTS" id="PR00411">
    <property type="entry name" value="PNDRDTASEI"/>
</dbReference>
<evidence type="ECO:0000256" key="1">
    <source>
        <dbReference type="ARBA" id="ARBA00001974"/>
    </source>
</evidence>
<proteinExistence type="predicted"/>
<dbReference type="InterPro" id="IPR028202">
    <property type="entry name" value="Reductase_C"/>
</dbReference>
<dbReference type="Gene3D" id="3.30.390.30">
    <property type="match status" value="1"/>
</dbReference>
<evidence type="ECO:0000313" key="7">
    <source>
        <dbReference type="EMBL" id="GAA3355747.1"/>
    </source>
</evidence>
<evidence type="ECO:0000256" key="4">
    <source>
        <dbReference type="ARBA" id="ARBA00023002"/>
    </source>
</evidence>
<organism evidence="7 8">
    <name type="scientific">Saccharopolyspora gregorii</name>
    <dbReference type="NCBI Taxonomy" id="33914"/>
    <lineage>
        <taxon>Bacteria</taxon>
        <taxon>Bacillati</taxon>
        <taxon>Actinomycetota</taxon>
        <taxon>Actinomycetes</taxon>
        <taxon>Pseudonocardiales</taxon>
        <taxon>Pseudonocardiaceae</taxon>
        <taxon>Saccharopolyspora</taxon>
    </lineage>
</organism>
<sequence>MSAGRIAVIGASAAGLTAAEQLRRSGWDGEIALVGAEPHLPYDRPPLSKQVLSGAWEPDRTGLRAADALDGLDLDLRLGTRATGLDVADRRVLLGADALDCDGVIIATGVAARALPEQSPGAHVLRTLDDALALRAPLAFPGRRLVVVGAGVLGVEVAAVARELGHEVVLVAPEPVPMERAIGAEAGALLAAAHRAHGVELRLGESVAGLVHDEGRTRGVRLAGGEEITGDAVLVAIGSTPSVDWLAGSGLDLADGVGCDEFCAAAPGVYAAGDVARWPHPVLGRPVRVEHRMNATEQGMAAARNLLAELAPERFGERSPFAPVPYFWSDQYRFKVQAFGDLAEPDEVRLRVLDGADPAAPKAAALYRRGSTACGALTIGVPPKPTRALRTLVADPRPWDEAVAALEAVPA</sequence>
<evidence type="ECO:0000256" key="2">
    <source>
        <dbReference type="ARBA" id="ARBA00022630"/>
    </source>
</evidence>
<dbReference type="EMBL" id="BAAAYK010000038">
    <property type="protein sequence ID" value="GAA3355747.1"/>
    <property type="molecule type" value="Genomic_DNA"/>
</dbReference>
<dbReference type="PANTHER" id="PTHR43557">
    <property type="entry name" value="APOPTOSIS-INDUCING FACTOR 1"/>
    <property type="match status" value="1"/>
</dbReference>
<comment type="cofactor">
    <cofactor evidence="1">
        <name>FAD</name>
        <dbReference type="ChEBI" id="CHEBI:57692"/>
    </cofactor>
</comment>
<dbReference type="Gene3D" id="3.50.50.60">
    <property type="entry name" value="FAD/NAD(P)-binding domain"/>
    <property type="match status" value="2"/>
</dbReference>
<keyword evidence="2" id="KW-0285">Flavoprotein</keyword>
<dbReference type="InterPro" id="IPR050446">
    <property type="entry name" value="FAD-oxidoreductase/Apoptosis"/>
</dbReference>
<dbReference type="RefSeq" id="WP_344925396.1">
    <property type="nucleotide sequence ID" value="NZ_BAAAYK010000038.1"/>
</dbReference>
<evidence type="ECO:0000313" key="8">
    <source>
        <dbReference type="Proteomes" id="UP001500483"/>
    </source>
</evidence>
<evidence type="ECO:0000259" key="6">
    <source>
        <dbReference type="Pfam" id="PF14759"/>
    </source>
</evidence>
<name>A0ABP6RL49_9PSEU</name>
<dbReference type="PANTHER" id="PTHR43557:SF2">
    <property type="entry name" value="RIESKE DOMAIN-CONTAINING PROTEIN-RELATED"/>
    <property type="match status" value="1"/>
</dbReference>
<dbReference type="Proteomes" id="UP001500483">
    <property type="component" value="Unassembled WGS sequence"/>
</dbReference>
<dbReference type="Pfam" id="PF07992">
    <property type="entry name" value="Pyr_redox_2"/>
    <property type="match status" value="1"/>
</dbReference>
<dbReference type="SUPFAM" id="SSF55424">
    <property type="entry name" value="FAD/NAD-linked reductases, dimerisation (C-terminal) domain"/>
    <property type="match status" value="1"/>
</dbReference>
<dbReference type="Pfam" id="PF14759">
    <property type="entry name" value="Reductase_C"/>
    <property type="match status" value="1"/>
</dbReference>
<gene>
    <name evidence="7" type="ORF">GCM10020366_17080</name>
</gene>
<feature type="domain" description="FAD/NAD(P)-binding" evidence="5">
    <location>
        <begin position="5"/>
        <end position="299"/>
    </location>
</feature>
<evidence type="ECO:0000256" key="3">
    <source>
        <dbReference type="ARBA" id="ARBA00022827"/>
    </source>
</evidence>
<evidence type="ECO:0000259" key="5">
    <source>
        <dbReference type="Pfam" id="PF07992"/>
    </source>
</evidence>
<accession>A0ABP6RL49</accession>
<dbReference type="InterPro" id="IPR036188">
    <property type="entry name" value="FAD/NAD-bd_sf"/>
</dbReference>
<dbReference type="PRINTS" id="PR00368">
    <property type="entry name" value="FADPNR"/>
</dbReference>
<keyword evidence="8" id="KW-1185">Reference proteome</keyword>
<comment type="caution">
    <text evidence="7">The sequence shown here is derived from an EMBL/GenBank/DDBJ whole genome shotgun (WGS) entry which is preliminary data.</text>
</comment>
<reference evidence="8" key="1">
    <citation type="journal article" date="2019" name="Int. J. Syst. Evol. Microbiol.">
        <title>The Global Catalogue of Microorganisms (GCM) 10K type strain sequencing project: providing services to taxonomists for standard genome sequencing and annotation.</title>
        <authorList>
            <consortium name="The Broad Institute Genomics Platform"/>
            <consortium name="The Broad Institute Genome Sequencing Center for Infectious Disease"/>
            <person name="Wu L."/>
            <person name="Ma J."/>
        </authorList>
    </citation>
    <scope>NUCLEOTIDE SEQUENCE [LARGE SCALE GENOMIC DNA]</scope>
    <source>
        <strain evidence="8">JCM 9687</strain>
    </source>
</reference>